<keyword evidence="7 11" id="KW-0238">DNA-binding</keyword>
<dbReference type="FunFam" id="3.40.50.2300:FF:000408">
    <property type="entry name" value="Two-component response regulator"/>
    <property type="match status" value="1"/>
</dbReference>
<dbReference type="PROSITE" id="PS50110">
    <property type="entry name" value="RESPONSE_REGULATORY"/>
    <property type="match status" value="1"/>
</dbReference>
<evidence type="ECO:0000313" key="17">
    <source>
        <dbReference type="Proteomes" id="UP000593562"/>
    </source>
</evidence>
<dbReference type="InterPro" id="IPR011006">
    <property type="entry name" value="CheY-like_superfamily"/>
</dbReference>
<dbReference type="InterPro" id="IPR006447">
    <property type="entry name" value="Myb_dom_plants"/>
</dbReference>
<reference evidence="16 17" key="1">
    <citation type="journal article" date="2020" name="Nat. Commun.">
        <title>Genome of Tripterygium wilfordii and identification of cytochrome P450 involved in triptolide biosynthesis.</title>
        <authorList>
            <person name="Tu L."/>
            <person name="Su P."/>
            <person name="Zhang Z."/>
            <person name="Gao L."/>
            <person name="Wang J."/>
            <person name="Hu T."/>
            <person name="Zhou J."/>
            <person name="Zhang Y."/>
            <person name="Zhao Y."/>
            <person name="Liu Y."/>
            <person name="Song Y."/>
            <person name="Tong Y."/>
            <person name="Lu Y."/>
            <person name="Yang J."/>
            <person name="Xu C."/>
            <person name="Jia M."/>
            <person name="Peters R.J."/>
            <person name="Huang L."/>
            <person name="Gao W."/>
        </authorList>
    </citation>
    <scope>NUCLEOTIDE SEQUENCE [LARGE SCALE GENOMIC DNA]</scope>
    <source>
        <strain evidence="17">cv. XIE 37</strain>
        <tissue evidence="16">Leaf</tissue>
    </source>
</reference>
<dbReference type="InterPro" id="IPR009057">
    <property type="entry name" value="Homeodomain-like_sf"/>
</dbReference>
<evidence type="ECO:0000256" key="6">
    <source>
        <dbReference type="ARBA" id="ARBA00023015"/>
    </source>
</evidence>
<dbReference type="Proteomes" id="UP000593562">
    <property type="component" value="Unassembled WGS sequence"/>
</dbReference>
<feature type="domain" description="HTH myb-type" evidence="15">
    <location>
        <begin position="219"/>
        <end position="278"/>
    </location>
</feature>
<proteinExistence type="inferred from homology"/>
<keyword evidence="4" id="KW-0932">Cytokinin signaling pathway</keyword>
<keyword evidence="5 11" id="KW-0902">Two-component regulatory system</keyword>
<dbReference type="SUPFAM" id="SSF46689">
    <property type="entry name" value="Homeodomain-like"/>
    <property type="match status" value="1"/>
</dbReference>
<dbReference type="InterPro" id="IPR001789">
    <property type="entry name" value="Sig_transdc_resp-reg_receiver"/>
</dbReference>
<dbReference type="InParanoid" id="A0A7J7DUQ3"/>
<organism evidence="16 17">
    <name type="scientific">Tripterygium wilfordii</name>
    <name type="common">Thunder God vine</name>
    <dbReference type="NCBI Taxonomy" id="458696"/>
    <lineage>
        <taxon>Eukaryota</taxon>
        <taxon>Viridiplantae</taxon>
        <taxon>Streptophyta</taxon>
        <taxon>Embryophyta</taxon>
        <taxon>Tracheophyta</taxon>
        <taxon>Spermatophyta</taxon>
        <taxon>Magnoliopsida</taxon>
        <taxon>eudicotyledons</taxon>
        <taxon>Gunneridae</taxon>
        <taxon>Pentapetalae</taxon>
        <taxon>rosids</taxon>
        <taxon>fabids</taxon>
        <taxon>Celastrales</taxon>
        <taxon>Celastraceae</taxon>
        <taxon>Tripterygium</taxon>
    </lineage>
</organism>
<evidence type="ECO:0000256" key="12">
    <source>
        <dbReference type="PROSITE-ProRule" id="PRU00169"/>
    </source>
</evidence>
<evidence type="ECO:0000259" key="15">
    <source>
        <dbReference type="PROSITE" id="PS51294"/>
    </source>
</evidence>
<evidence type="ECO:0000256" key="11">
    <source>
        <dbReference type="PIRNR" id="PIRNR036392"/>
    </source>
</evidence>
<evidence type="ECO:0000256" key="13">
    <source>
        <dbReference type="SAM" id="MobiDB-lite"/>
    </source>
</evidence>
<dbReference type="PROSITE" id="PS51294">
    <property type="entry name" value="HTH_MYB"/>
    <property type="match status" value="1"/>
</dbReference>
<feature type="modified residue" description="4-aspartylphosphate" evidence="12">
    <location>
        <position position="88"/>
    </location>
</feature>
<dbReference type="GO" id="GO:0005634">
    <property type="term" value="C:nucleus"/>
    <property type="evidence" value="ECO:0007669"/>
    <property type="project" value="UniProtKB-SubCell"/>
</dbReference>
<feature type="compositionally biased region" description="Acidic residues" evidence="13">
    <location>
        <begin position="206"/>
        <end position="216"/>
    </location>
</feature>
<feature type="region of interest" description="Disordered" evidence="13">
    <location>
        <begin position="163"/>
        <end position="221"/>
    </location>
</feature>
<feature type="domain" description="Response regulatory" evidence="14">
    <location>
        <begin position="37"/>
        <end position="152"/>
    </location>
</feature>
<dbReference type="Gene3D" id="3.40.50.2300">
    <property type="match status" value="1"/>
</dbReference>
<dbReference type="Pfam" id="PF00249">
    <property type="entry name" value="Myb_DNA-binding"/>
    <property type="match status" value="1"/>
</dbReference>
<sequence>MAALQRVASSVGTSASGYGSSKGASVAVSDQFPVDLRVLVVDDDVPCLRILEKMLRRCLYRVTPCSKATMALSLLRERKGYFDVVLSDVHMPDMDGYKLLEHVGLEMDLPVIMMSADGRTSAVMKGIRHGACDYLIKPIREEELKNIWQHVVRKKWNENREIEHSGSVEDNDQHKDGNDDIEYASSVNDGMEGTVKAQKKRSNSKEEDDGELENDDPTTSKKPRVVWSVELHQQFVGAVNQLGIDKAVPKRILELMNVPGLTRENVASHLQKFRLYLKRLSGAAQQGGIPNTFCGTAEPNLSVGSLGRFDIQALAASGQIPPQTLAALHAELLGQPTGGLVTAIEQQTLLQASLQGPKCIPVERGVAFGQPLVKCHSNISKHLPHSTVSVEDAPSGFGVWSCNGFGTVGTGSNSSGIGTQNSNMLIDILQQQQGRRQKLPPQLQQLRSSLPEPSRSITVQPSCLVLPLLSSTSFQSANSPTSVNKNCNFNKISAADYSFLSTQSNNSVHIGQITDGDCKNTGIHSGYAGPCSLSPSVSSCSVNADGSTAQKIQNSTKTFKAVGHMSGPVLDGCDVPGSYATKPGELLDQNPLKNLGFVGKGTCIPSRFAADEFESPIGNFKIVKNPMENNINVVKQEANMEYMDSVDLGIPVLRKFSSNDLTSVFTE</sequence>
<keyword evidence="3 12" id="KW-0597">Phosphoprotein</keyword>
<dbReference type="OrthoDB" id="60033at2759"/>
<comment type="similarity">
    <text evidence="2">Belongs to the ARR family. Type-B subfamily.</text>
</comment>
<comment type="subcellular location">
    <subcellularLocation>
        <location evidence="1 11">Nucleus</location>
    </subcellularLocation>
</comment>
<evidence type="ECO:0000256" key="9">
    <source>
        <dbReference type="ARBA" id="ARBA00023163"/>
    </source>
</evidence>
<dbReference type="Pfam" id="PF00072">
    <property type="entry name" value="Response_reg"/>
    <property type="match status" value="1"/>
</dbReference>
<comment type="function">
    <text evidence="11">Transcriptional activator that binds specific DNA sequence.</text>
</comment>
<keyword evidence="17" id="KW-1185">Reference proteome</keyword>
<evidence type="ECO:0000256" key="10">
    <source>
        <dbReference type="ARBA" id="ARBA00023242"/>
    </source>
</evidence>
<gene>
    <name evidence="16" type="ORF">HS088_TW03G00434</name>
</gene>
<dbReference type="NCBIfam" id="TIGR01557">
    <property type="entry name" value="myb_SHAQKYF"/>
    <property type="match status" value="1"/>
</dbReference>
<evidence type="ECO:0000256" key="5">
    <source>
        <dbReference type="ARBA" id="ARBA00023012"/>
    </source>
</evidence>
<feature type="compositionally biased region" description="Basic and acidic residues" evidence="13">
    <location>
        <begin position="163"/>
        <end position="178"/>
    </location>
</feature>
<name>A0A7J7DUQ3_TRIWF</name>
<dbReference type="SMART" id="SM00448">
    <property type="entry name" value="REC"/>
    <property type="match status" value="1"/>
</dbReference>
<keyword evidence="9 11" id="KW-0804">Transcription</keyword>
<keyword evidence="10 11" id="KW-0539">Nucleus</keyword>
<evidence type="ECO:0000256" key="2">
    <source>
        <dbReference type="ARBA" id="ARBA00006015"/>
    </source>
</evidence>
<dbReference type="SUPFAM" id="SSF52172">
    <property type="entry name" value="CheY-like"/>
    <property type="match status" value="1"/>
</dbReference>
<dbReference type="InterPro" id="IPR045279">
    <property type="entry name" value="ARR-like"/>
</dbReference>
<accession>A0A7J7DUQ3</accession>
<keyword evidence="8 11" id="KW-0010">Activator</keyword>
<dbReference type="GO" id="GO:0009736">
    <property type="term" value="P:cytokinin-activated signaling pathway"/>
    <property type="evidence" value="ECO:0007669"/>
    <property type="project" value="UniProtKB-KW"/>
</dbReference>
<dbReference type="FunFam" id="1.10.10.60:FF:000007">
    <property type="entry name" value="Two-component response regulator"/>
    <property type="match status" value="1"/>
</dbReference>
<evidence type="ECO:0000256" key="8">
    <source>
        <dbReference type="ARBA" id="ARBA00023159"/>
    </source>
</evidence>
<comment type="caution">
    <text evidence="16">The sequence shown here is derived from an EMBL/GenBank/DDBJ whole genome shotgun (WGS) entry which is preliminary data.</text>
</comment>
<evidence type="ECO:0000256" key="1">
    <source>
        <dbReference type="ARBA" id="ARBA00004123"/>
    </source>
</evidence>
<evidence type="ECO:0000313" key="16">
    <source>
        <dbReference type="EMBL" id="KAF5750102.1"/>
    </source>
</evidence>
<dbReference type="PANTHER" id="PTHR43874">
    <property type="entry name" value="TWO-COMPONENT RESPONSE REGULATOR"/>
    <property type="match status" value="1"/>
</dbReference>
<dbReference type="CDD" id="cd17584">
    <property type="entry name" value="REC_typeB_ARR-like"/>
    <property type="match status" value="1"/>
</dbReference>
<dbReference type="PIRSF" id="PIRSF036392">
    <property type="entry name" value="RR_ARR_type-B"/>
    <property type="match status" value="1"/>
</dbReference>
<dbReference type="AlphaFoldDB" id="A0A7J7DUQ3"/>
<dbReference type="InterPro" id="IPR017053">
    <property type="entry name" value="Response_reg_B-typ_pln"/>
</dbReference>
<evidence type="ECO:0000259" key="14">
    <source>
        <dbReference type="PROSITE" id="PS50110"/>
    </source>
</evidence>
<dbReference type="InterPro" id="IPR017930">
    <property type="entry name" value="Myb_dom"/>
</dbReference>
<dbReference type="InterPro" id="IPR001005">
    <property type="entry name" value="SANT/Myb"/>
</dbReference>
<evidence type="ECO:0000256" key="7">
    <source>
        <dbReference type="ARBA" id="ARBA00023125"/>
    </source>
</evidence>
<evidence type="ECO:0000256" key="4">
    <source>
        <dbReference type="ARBA" id="ARBA00022864"/>
    </source>
</evidence>
<dbReference type="EMBL" id="JAAARO010000003">
    <property type="protein sequence ID" value="KAF5750102.1"/>
    <property type="molecule type" value="Genomic_DNA"/>
</dbReference>
<dbReference type="GO" id="GO:0003677">
    <property type="term" value="F:DNA binding"/>
    <property type="evidence" value="ECO:0007669"/>
    <property type="project" value="UniProtKB-KW"/>
</dbReference>
<protein>
    <recommendedName>
        <fullName evidence="11">Two-component response regulator</fullName>
    </recommendedName>
</protein>
<dbReference type="GO" id="GO:0003700">
    <property type="term" value="F:DNA-binding transcription factor activity"/>
    <property type="evidence" value="ECO:0007669"/>
    <property type="project" value="UniProtKB-UniRule"/>
</dbReference>
<dbReference type="GO" id="GO:0000160">
    <property type="term" value="P:phosphorelay signal transduction system"/>
    <property type="evidence" value="ECO:0007669"/>
    <property type="project" value="UniProtKB-KW"/>
</dbReference>
<dbReference type="PANTHER" id="PTHR43874:SF123">
    <property type="entry name" value="TWO-COMPONENT RESPONSE REGULATOR ARR14"/>
    <property type="match status" value="1"/>
</dbReference>
<dbReference type="Gene3D" id="1.10.10.60">
    <property type="entry name" value="Homeodomain-like"/>
    <property type="match status" value="1"/>
</dbReference>
<keyword evidence="6 11" id="KW-0805">Transcription regulation</keyword>
<evidence type="ECO:0000256" key="3">
    <source>
        <dbReference type="ARBA" id="ARBA00022553"/>
    </source>
</evidence>